<dbReference type="InterPro" id="IPR014044">
    <property type="entry name" value="CAP_dom"/>
</dbReference>
<evidence type="ECO:0000259" key="1">
    <source>
        <dbReference type="SMART" id="SM00198"/>
    </source>
</evidence>
<proteinExistence type="predicted"/>
<dbReference type="InterPro" id="IPR001283">
    <property type="entry name" value="CRISP-related"/>
</dbReference>
<accession>A0A9J6DRH1</accession>
<reference evidence="2" key="2">
    <citation type="submission" date="2021-09" db="EMBL/GenBank/DDBJ databases">
        <authorList>
            <person name="Jia N."/>
            <person name="Wang J."/>
            <person name="Shi W."/>
            <person name="Du L."/>
            <person name="Sun Y."/>
            <person name="Zhan W."/>
            <person name="Jiang J."/>
            <person name="Wang Q."/>
            <person name="Zhang B."/>
            <person name="Ji P."/>
            <person name="Sakyi L.B."/>
            <person name="Cui X."/>
            <person name="Yuan T."/>
            <person name="Jiang B."/>
            <person name="Yang W."/>
            <person name="Lam T.T.-Y."/>
            <person name="Chang Q."/>
            <person name="Ding S."/>
            <person name="Wang X."/>
            <person name="Zhu J."/>
            <person name="Ruan X."/>
            <person name="Zhao L."/>
            <person name="Wei J."/>
            <person name="Que T."/>
            <person name="Du C."/>
            <person name="Cheng J."/>
            <person name="Dai P."/>
            <person name="Han X."/>
            <person name="Huang E."/>
            <person name="Gao Y."/>
            <person name="Liu J."/>
            <person name="Shao H."/>
            <person name="Ye R."/>
            <person name="Li L."/>
            <person name="Wei W."/>
            <person name="Wang X."/>
            <person name="Wang C."/>
            <person name="Huo Q."/>
            <person name="Li W."/>
            <person name="Guo W."/>
            <person name="Chen H."/>
            <person name="Chen S."/>
            <person name="Zhou L."/>
            <person name="Zhou L."/>
            <person name="Ni X."/>
            <person name="Tian J."/>
            <person name="Zhou Y."/>
            <person name="Sheng Y."/>
            <person name="Liu T."/>
            <person name="Pan Y."/>
            <person name="Xia L."/>
            <person name="Li J."/>
            <person name="Zhao F."/>
            <person name="Cao W."/>
        </authorList>
    </citation>
    <scope>NUCLEOTIDE SEQUENCE</scope>
    <source>
        <strain evidence="2">Rmic-2018</strain>
        <tissue evidence="2">Larvae</tissue>
    </source>
</reference>
<dbReference type="Proteomes" id="UP000821866">
    <property type="component" value="Chromosome 6"/>
</dbReference>
<dbReference type="InterPro" id="IPR035940">
    <property type="entry name" value="CAP_sf"/>
</dbReference>
<keyword evidence="3" id="KW-1185">Reference proteome</keyword>
<gene>
    <name evidence="2" type="ORF">HPB51_024660</name>
</gene>
<dbReference type="PRINTS" id="PR00837">
    <property type="entry name" value="V5TPXLIKE"/>
</dbReference>
<comment type="caution">
    <text evidence="2">The sequence shown here is derived from an EMBL/GenBank/DDBJ whole genome shotgun (WGS) entry which is preliminary data.</text>
</comment>
<dbReference type="Pfam" id="PF00188">
    <property type="entry name" value="CAP"/>
    <property type="match status" value="1"/>
</dbReference>
<reference evidence="2" key="1">
    <citation type="journal article" date="2020" name="Cell">
        <title>Large-Scale Comparative Analyses of Tick Genomes Elucidate Their Genetic Diversity and Vector Capacities.</title>
        <authorList>
            <consortium name="Tick Genome and Microbiome Consortium (TIGMIC)"/>
            <person name="Jia N."/>
            <person name="Wang J."/>
            <person name="Shi W."/>
            <person name="Du L."/>
            <person name="Sun Y."/>
            <person name="Zhan W."/>
            <person name="Jiang J.F."/>
            <person name="Wang Q."/>
            <person name="Zhang B."/>
            <person name="Ji P."/>
            <person name="Bell-Sakyi L."/>
            <person name="Cui X.M."/>
            <person name="Yuan T.T."/>
            <person name="Jiang B.G."/>
            <person name="Yang W.F."/>
            <person name="Lam T.T."/>
            <person name="Chang Q.C."/>
            <person name="Ding S.J."/>
            <person name="Wang X.J."/>
            <person name="Zhu J.G."/>
            <person name="Ruan X.D."/>
            <person name="Zhao L."/>
            <person name="Wei J.T."/>
            <person name="Ye R.Z."/>
            <person name="Que T.C."/>
            <person name="Du C.H."/>
            <person name="Zhou Y.H."/>
            <person name="Cheng J.X."/>
            <person name="Dai P.F."/>
            <person name="Guo W.B."/>
            <person name="Han X.H."/>
            <person name="Huang E.J."/>
            <person name="Li L.F."/>
            <person name="Wei W."/>
            <person name="Gao Y.C."/>
            <person name="Liu J.Z."/>
            <person name="Shao H.Z."/>
            <person name="Wang X."/>
            <person name="Wang C.C."/>
            <person name="Yang T.C."/>
            <person name="Huo Q.B."/>
            <person name="Li W."/>
            <person name="Chen H.Y."/>
            <person name="Chen S.E."/>
            <person name="Zhou L.G."/>
            <person name="Ni X.B."/>
            <person name="Tian J.H."/>
            <person name="Sheng Y."/>
            <person name="Liu T."/>
            <person name="Pan Y.S."/>
            <person name="Xia L.Y."/>
            <person name="Li J."/>
            <person name="Zhao F."/>
            <person name="Cao W.C."/>
        </authorList>
    </citation>
    <scope>NUCLEOTIDE SEQUENCE</scope>
    <source>
        <strain evidence="2">Rmic-2018</strain>
    </source>
</reference>
<evidence type="ECO:0000313" key="3">
    <source>
        <dbReference type="Proteomes" id="UP000821866"/>
    </source>
</evidence>
<dbReference type="VEuPathDB" id="VectorBase:LOC119172816"/>
<dbReference type="AlphaFoldDB" id="A0A9J6DRH1"/>
<sequence>MTSLSIRISSHERRCREVDAAACPDLYRRYSRRHTQCVRPPKSCHPLREGVSEADRQLILDEHNAFRNRLASGAEAASGLPAAANMMYLEWNDELAAVAQKLASMCAIKPDCADCRRVESFMVGQNICNYKIRTQTAPPVYWRSTIAYWYNGVKQFPPAAISPYVYRQYYGTFSQARHLLINAPITCHLICDNMVWAKTWAIGCGYSLFTRGRWFVQSYVCNYGPAGNYLDSRVYLPGEPCSRCEPGTRCVGNSSGHFLFGGRNESASFSSLCKSETSAGPKVALPTGTIFYCNFHEPSLDCPIKEEPYGSFQVRRLIGGGGYLTTTVSPNESAAVSLDRVLEVPENDTEASACLRFRFRKGPFREGAGGSSELHVRLSVIDRNVIKSSALTHHYSHWTPYSITITRPIRVQVSEL</sequence>
<feature type="domain" description="SCP" evidence="1">
    <location>
        <begin position="54"/>
        <end position="231"/>
    </location>
</feature>
<dbReference type="Gene3D" id="3.40.33.10">
    <property type="entry name" value="CAP"/>
    <property type="match status" value="1"/>
</dbReference>
<dbReference type="SUPFAM" id="SSF55797">
    <property type="entry name" value="PR-1-like"/>
    <property type="match status" value="1"/>
</dbReference>
<dbReference type="EMBL" id="JABSTU010000008">
    <property type="protein sequence ID" value="KAH8024458.1"/>
    <property type="molecule type" value="Genomic_DNA"/>
</dbReference>
<name>A0A9J6DRH1_RHIMP</name>
<dbReference type="PANTHER" id="PTHR10334">
    <property type="entry name" value="CYSTEINE-RICH SECRETORY PROTEIN-RELATED"/>
    <property type="match status" value="1"/>
</dbReference>
<organism evidence="2 3">
    <name type="scientific">Rhipicephalus microplus</name>
    <name type="common">Cattle tick</name>
    <name type="synonym">Boophilus microplus</name>
    <dbReference type="NCBI Taxonomy" id="6941"/>
    <lineage>
        <taxon>Eukaryota</taxon>
        <taxon>Metazoa</taxon>
        <taxon>Ecdysozoa</taxon>
        <taxon>Arthropoda</taxon>
        <taxon>Chelicerata</taxon>
        <taxon>Arachnida</taxon>
        <taxon>Acari</taxon>
        <taxon>Parasitiformes</taxon>
        <taxon>Ixodida</taxon>
        <taxon>Ixodoidea</taxon>
        <taxon>Ixodidae</taxon>
        <taxon>Rhipicephalinae</taxon>
        <taxon>Rhipicephalus</taxon>
        <taxon>Boophilus</taxon>
    </lineage>
</organism>
<evidence type="ECO:0000313" key="2">
    <source>
        <dbReference type="EMBL" id="KAH8024458.1"/>
    </source>
</evidence>
<dbReference type="CDD" id="cd05380">
    <property type="entry name" value="CAP_euk"/>
    <property type="match status" value="1"/>
</dbReference>
<protein>
    <recommendedName>
        <fullName evidence="1">SCP domain-containing protein</fullName>
    </recommendedName>
</protein>
<dbReference type="SMART" id="SM00198">
    <property type="entry name" value="SCP"/>
    <property type="match status" value="1"/>
</dbReference>